<sequence>MAADDLLVTVRRYRCAGCAHVWRQDSSAAAEPRAKLSRRALRWALEALVCQHLSVARVAEGLGVSWNTANSAVLAEGRRVLIDDPGRFDGVRVIGVDEHVWRHTRKGDKHVTVIIDLTAVRDGTGPARLLDMVEGRSKQAFKTWLAERPKSWRDGVQVVAMDGFTGFKTATSDELPEAVAVMDPFHVVRLAGDALDECRRRVQLDTCGHRGRKTDPLYACRHTLHTGADLLTDKQKIRLHALFAADAHVEVEATWTIYQRTVAAYREPNRAKGRAMMQAVIDTLSRGVPKALRELITLGRTLKKRAGDILAYFDRPGTSNGQPKPSTADSNTCAAPPSDFATSPTTSPDHY</sequence>
<dbReference type="PANTHER" id="PTHR33498:SF1">
    <property type="entry name" value="TRANSPOSASE FOR INSERTION SEQUENCE ELEMENT IS1557"/>
    <property type="match status" value="1"/>
</dbReference>
<reference evidence="3 4" key="1">
    <citation type="journal article" date="2019" name="Emerg. Microbes Infect.">
        <title>Comprehensive subspecies identification of 175 nontuberculous mycobacteria species based on 7547 genomic profiles.</title>
        <authorList>
            <person name="Matsumoto Y."/>
            <person name="Kinjo T."/>
            <person name="Motooka D."/>
            <person name="Nabeya D."/>
            <person name="Jung N."/>
            <person name="Uechi K."/>
            <person name="Horii T."/>
            <person name="Iida T."/>
            <person name="Fujita J."/>
            <person name="Nakamura S."/>
        </authorList>
    </citation>
    <scope>NUCLEOTIDE SEQUENCE [LARGE SCALE GENOMIC DNA]</scope>
    <source>
        <strain evidence="3 4">JCM 17322</strain>
    </source>
</reference>
<evidence type="ECO:0000256" key="1">
    <source>
        <dbReference type="SAM" id="MobiDB-lite"/>
    </source>
</evidence>
<feature type="compositionally biased region" description="Polar residues" evidence="1">
    <location>
        <begin position="340"/>
        <end position="351"/>
    </location>
</feature>
<feature type="domain" description="Transposase IS204/IS1001/IS1096/IS1165 DDE" evidence="2">
    <location>
        <begin position="94"/>
        <end position="321"/>
    </location>
</feature>
<gene>
    <name evidence="3" type="ORF">MBOT_10630</name>
</gene>
<evidence type="ECO:0000313" key="3">
    <source>
        <dbReference type="EMBL" id="GFG73698.1"/>
    </source>
</evidence>
<dbReference type="InterPro" id="IPR002560">
    <property type="entry name" value="Transposase_DDE"/>
</dbReference>
<accession>A0A7I9XV07</accession>
<evidence type="ECO:0000259" key="2">
    <source>
        <dbReference type="Pfam" id="PF01610"/>
    </source>
</evidence>
<name>A0A7I9XV07_9MYCO</name>
<dbReference type="InterPro" id="IPR047951">
    <property type="entry name" value="Transpos_ISL3"/>
</dbReference>
<feature type="compositionally biased region" description="Polar residues" evidence="1">
    <location>
        <begin position="317"/>
        <end position="333"/>
    </location>
</feature>
<evidence type="ECO:0000313" key="4">
    <source>
        <dbReference type="Proteomes" id="UP000465361"/>
    </source>
</evidence>
<dbReference type="PANTHER" id="PTHR33498">
    <property type="entry name" value="TRANSPOSASE FOR INSERTION SEQUENCE ELEMENT IS1557"/>
    <property type="match status" value="1"/>
</dbReference>
<dbReference type="Proteomes" id="UP000465361">
    <property type="component" value="Unassembled WGS sequence"/>
</dbReference>
<dbReference type="Pfam" id="PF01610">
    <property type="entry name" value="DDE_Tnp_ISL3"/>
    <property type="match status" value="1"/>
</dbReference>
<dbReference type="EMBL" id="BLKW01000002">
    <property type="protein sequence ID" value="GFG73698.1"/>
    <property type="molecule type" value="Genomic_DNA"/>
</dbReference>
<comment type="caution">
    <text evidence="3">The sequence shown here is derived from an EMBL/GenBank/DDBJ whole genome shotgun (WGS) entry which is preliminary data.</text>
</comment>
<organism evidence="3 4">
    <name type="scientific">Mycobacterium botniense</name>
    <dbReference type="NCBI Taxonomy" id="84962"/>
    <lineage>
        <taxon>Bacteria</taxon>
        <taxon>Bacillati</taxon>
        <taxon>Actinomycetota</taxon>
        <taxon>Actinomycetes</taxon>
        <taxon>Mycobacteriales</taxon>
        <taxon>Mycobacteriaceae</taxon>
        <taxon>Mycobacterium</taxon>
    </lineage>
</organism>
<protein>
    <recommendedName>
        <fullName evidence="2">Transposase IS204/IS1001/IS1096/IS1165 DDE domain-containing protein</fullName>
    </recommendedName>
</protein>
<dbReference type="NCBIfam" id="NF033550">
    <property type="entry name" value="transpos_ISL3"/>
    <property type="match status" value="1"/>
</dbReference>
<dbReference type="AlphaFoldDB" id="A0A7I9XV07"/>
<feature type="region of interest" description="Disordered" evidence="1">
    <location>
        <begin position="313"/>
        <end position="351"/>
    </location>
</feature>
<keyword evidence="4" id="KW-1185">Reference proteome</keyword>
<proteinExistence type="predicted"/>